<feature type="signal peptide" evidence="1">
    <location>
        <begin position="1"/>
        <end position="26"/>
    </location>
</feature>
<dbReference type="Proteomes" id="UP000247790">
    <property type="component" value="Unassembled WGS sequence"/>
</dbReference>
<dbReference type="OrthoDB" id="2615650at2"/>
<feature type="chain" id="PRO_5016128899" evidence="1">
    <location>
        <begin position="27"/>
        <end position="212"/>
    </location>
</feature>
<evidence type="ECO:0000313" key="3">
    <source>
        <dbReference type="EMBL" id="QKS56628.1"/>
    </source>
</evidence>
<evidence type="ECO:0000313" key="4">
    <source>
        <dbReference type="Proteomes" id="UP000247790"/>
    </source>
</evidence>
<sequence>MLLKKSLKVLSLVTVLSLSLAIPVLASDSETTVNNRAPIEEYKDGKLFIDGVQLLTEKDLKDNFRKNLKPVTIPNSGGIGTMGRNSWTKVAEANFYTSYDRDRYNNVAAGAVKRTLSTKSEFTISVSGETSFGFKDVVGFKLAGAIGQKFEKSLVETYTIPAGWVYEQKSAIKVTQEDYRYTDVGIIWDTQYNASTFDYRGFETWLWSNPIN</sequence>
<reference evidence="3 5" key="2">
    <citation type="submission" date="2020-06" db="EMBL/GenBank/DDBJ databases">
        <title>Complete genome of Paenibacillus barcinonensis KACC11450.</title>
        <authorList>
            <person name="Kim M."/>
            <person name="Park Y.-J."/>
            <person name="Shin J.-H."/>
        </authorList>
    </citation>
    <scope>NUCLEOTIDE SEQUENCE [LARGE SCALE GENOMIC DNA]</scope>
    <source>
        <strain evidence="3 5">KACC11450</strain>
    </source>
</reference>
<accession>A0A2V4W4S0</accession>
<evidence type="ECO:0000313" key="2">
    <source>
        <dbReference type="EMBL" id="PYE49666.1"/>
    </source>
</evidence>
<name>A0A2V4W4S0_PAEBA</name>
<keyword evidence="5" id="KW-1185">Reference proteome</keyword>
<evidence type="ECO:0000256" key="1">
    <source>
        <dbReference type="SAM" id="SignalP"/>
    </source>
</evidence>
<reference evidence="2 4" key="1">
    <citation type="submission" date="2018-06" db="EMBL/GenBank/DDBJ databases">
        <title>Genomic Encyclopedia of Type Strains, Phase III (KMG-III): the genomes of soil and plant-associated and newly described type strains.</title>
        <authorList>
            <person name="Whitman W."/>
        </authorList>
    </citation>
    <scope>NUCLEOTIDE SEQUENCE [LARGE SCALE GENOMIC DNA]</scope>
    <source>
        <strain evidence="2 4">CECT 7022</strain>
    </source>
</reference>
<dbReference type="RefSeq" id="WP_110896365.1">
    <property type="nucleotide sequence ID" value="NZ_CP054614.1"/>
</dbReference>
<evidence type="ECO:0000313" key="5">
    <source>
        <dbReference type="Proteomes" id="UP000509327"/>
    </source>
</evidence>
<protein>
    <submittedName>
        <fullName evidence="2">Uncharacterized protein</fullName>
    </submittedName>
</protein>
<dbReference type="AlphaFoldDB" id="A0A2V4W4S0"/>
<keyword evidence="1" id="KW-0732">Signal</keyword>
<dbReference type="EMBL" id="CP054614">
    <property type="protein sequence ID" value="QKS56628.1"/>
    <property type="molecule type" value="Genomic_DNA"/>
</dbReference>
<organism evidence="2 4">
    <name type="scientific">Paenibacillus barcinonensis</name>
    <dbReference type="NCBI Taxonomy" id="198119"/>
    <lineage>
        <taxon>Bacteria</taxon>
        <taxon>Bacillati</taxon>
        <taxon>Bacillota</taxon>
        <taxon>Bacilli</taxon>
        <taxon>Bacillales</taxon>
        <taxon>Paenibacillaceae</taxon>
        <taxon>Paenibacillus</taxon>
    </lineage>
</organism>
<gene>
    <name evidence="2" type="ORF">DFQ00_105170</name>
    <name evidence="3" type="ORF">HUB98_09945</name>
</gene>
<proteinExistence type="predicted"/>
<dbReference type="Proteomes" id="UP000509327">
    <property type="component" value="Chromosome"/>
</dbReference>
<dbReference type="EMBL" id="QJSW01000005">
    <property type="protein sequence ID" value="PYE49666.1"/>
    <property type="molecule type" value="Genomic_DNA"/>
</dbReference>